<dbReference type="InterPro" id="IPR048395">
    <property type="entry name" value="Glyco_hydro_31_C"/>
</dbReference>
<dbReference type="PANTHER" id="PTHR22762">
    <property type="entry name" value="ALPHA-GLUCOSIDASE"/>
    <property type="match status" value="1"/>
</dbReference>
<dbReference type="Gene3D" id="2.60.40.1760">
    <property type="entry name" value="glycosyl hydrolase (family 31)"/>
    <property type="match status" value="2"/>
</dbReference>
<dbReference type="PANTHER" id="PTHR22762:SF133">
    <property type="entry name" value="P-TYPE DOMAIN-CONTAINING PROTEIN"/>
    <property type="match status" value="1"/>
</dbReference>
<dbReference type="InterPro" id="IPR000322">
    <property type="entry name" value="Glyco_hydro_31_TIM"/>
</dbReference>
<dbReference type="SUPFAM" id="SSF74650">
    <property type="entry name" value="Galactose mutarotase-like"/>
    <property type="match status" value="2"/>
</dbReference>
<evidence type="ECO:0000256" key="1">
    <source>
        <dbReference type="ARBA" id="ARBA00001657"/>
    </source>
</evidence>
<evidence type="ECO:0000259" key="12">
    <source>
        <dbReference type="Pfam" id="PF13802"/>
    </source>
</evidence>
<dbReference type="InterPro" id="IPR017853">
    <property type="entry name" value="GH"/>
</dbReference>
<keyword evidence="5" id="KW-0378">Hydrolase</keyword>
<keyword evidence="6" id="KW-0325">Glycoprotein</keyword>
<dbReference type="Pfam" id="PF01055">
    <property type="entry name" value="Glyco_hydro_31_2nd"/>
    <property type="match status" value="1"/>
</dbReference>
<dbReference type="Gene3D" id="3.20.20.80">
    <property type="entry name" value="Glycosidases"/>
    <property type="match status" value="1"/>
</dbReference>
<dbReference type="Gramene" id="AUR62021100-RA">
    <property type="protein sequence ID" value="AUR62021100-RA:cds"/>
    <property type="gene ID" value="AUR62021100"/>
</dbReference>
<feature type="chain" id="PRO_5030629853" description="Alpha-glucosidase" evidence="10">
    <location>
        <begin position="23"/>
        <end position="1180"/>
    </location>
</feature>
<dbReference type="AlphaFoldDB" id="A0A803M049"/>
<dbReference type="SUPFAM" id="SSF51011">
    <property type="entry name" value="Glycosyl hydrolase domain"/>
    <property type="match status" value="1"/>
</dbReference>
<evidence type="ECO:0000256" key="6">
    <source>
        <dbReference type="ARBA" id="ARBA00023180"/>
    </source>
</evidence>
<evidence type="ECO:0000259" key="11">
    <source>
        <dbReference type="Pfam" id="PF01055"/>
    </source>
</evidence>
<dbReference type="PROSITE" id="PS00129">
    <property type="entry name" value="GLYCOSYL_HYDROL_F31_1"/>
    <property type="match status" value="1"/>
</dbReference>
<reference evidence="14" key="1">
    <citation type="journal article" date="2017" name="Nature">
        <title>The genome of Chenopodium quinoa.</title>
        <authorList>
            <person name="Jarvis D.E."/>
            <person name="Ho Y.S."/>
            <person name="Lightfoot D.J."/>
            <person name="Schmoeckel S.M."/>
            <person name="Li B."/>
            <person name="Borm T.J.A."/>
            <person name="Ohyanagi H."/>
            <person name="Mineta K."/>
            <person name="Michell C.T."/>
            <person name="Saber N."/>
            <person name="Kharbatia N.M."/>
            <person name="Rupper R.R."/>
            <person name="Sharp A.R."/>
            <person name="Dally N."/>
            <person name="Boughton B.A."/>
            <person name="Woo Y.H."/>
            <person name="Gao G."/>
            <person name="Schijlen E.G.W.M."/>
            <person name="Guo X."/>
            <person name="Momin A.A."/>
            <person name="Negrao S."/>
            <person name="Al-Babili S."/>
            <person name="Gehring C."/>
            <person name="Roessner U."/>
            <person name="Jung C."/>
            <person name="Murphy K."/>
            <person name="Arold S.T."/>
            <person name="Gojobori T."/>
            <person name="van der Linden C.G."/>
            <person name="van Loo E.N."/>
            <person name="Jellen E.N."/>
            <person name="Maughan P.J."/>
            <person name="Tester M."/>
        </authorList>
    </citation>
    <scope>NUCLEOTIDE SEQUENCE [LARGE SCALE GENOMIC DNA]</scope>
    <source>
        <strain evidence="14">cv. PI 614886</strain>
    </source>
</reference>
<reference evidence="14" key="2">
    <citation type="submission" date="2021-03" db="UniProtKB">
        <authorList>
            <consortium name="EnsemblPlants"/>
        </authorList>
    </citation>
    <scope>IDENTIFICATION</scope>
</reference>
<feature type="domain" description="Glycoside hydrolase family 31 TIM barrel" evidence="11">
    <location>
        <begin position="303"/>
        <end position="652"/>
    </location>
</feature>
<keyword evidence="4 10" id="KW-0732">Signal</keyword>
<dbReference type="InterPro" id="IPR025887">
    <property type="entry name" value="Glyco_hydro_31_N_dom"/>
</dbReference>
<dbReference type="Pfam" id="PF21365">
    <property type="entry name" value="Glyco_hydro_31_3rd"/>
    <property type="match status" value="1"/>
</dbReference>
<dbReference type="Pfam" id="PF13802">
    <property type="entry name" value="Gal_mutarotas_2"/>
    <property type="match status" value="2"/>
</dbReference>
<dbReference type="EC" id="3.2.1.20" evidence="3"/>
<dbReference type="GO" id="GO:0030246">
    <property type="term" value="F:carbohydrate binding"/>
    <property type="evidence" value="ECO:0007669"/>
    <property type="project" value="InterPro"/>
</dbReference>
<feature type="signal peptide" evidence="10">
    <location>
        <begin position="1"/>
        <end position="22"/>
    </location>
</feature>
<evidence type="ECO:0000256" key="3">
    <source>
        <dbReference type="ARBA" id="ARBA00012741"/>
    </source>
</evidence>
<organism evidence="14 15">
    <name type="scientific">Chenopodium quinoa</name>
    <name type="common">Quinoa</name>
    <dbReference type="NCBI Taxonomy" id="63459"/>
    <lineage>
        <taxon>Eukaryota</taxon>
        <taxon>Viridiplantae</taxon>
        <taxon>Streptophyta</taxon>
        <taxon>Embryophyta</taxon>
        <taxon>Tracheophyta</taxon>
        <taxon>Spermatophyta</taxon>
        <taxon>Magnoliopsida</taxon>
        <taxon>eudicotyledons</taxon>
        <taxon>Gunneridae</taxon>
        <taxon>Pentapetalae</taxon>
        <taxon>Caryophyllales</taxon>
        <taxon>Chenopodiaceae</taxon>
        <taxon>Chenopodioideae</taxon>
        <taxon>Atripliceae</taxon>
        <taxon>Chenopodium</taxon>
    </lineage>
</organism>
<evidence type="ECO:0000256" key="10">
    <source>
        <dbReference type="SAM" id="SignalP"/>
    </source>
</evidence>
<dbReference type="SUPFAM" id="SSF51445">
    <property type="entry name" value="(Trans)glycosidases"/>
    <property type="match status" value="1"/>
</dbReference>
<evidence type="ECO:0000313" key="15">
    <source>
        <dbReference type="Proteomes" id="UP000596660"/>
    </source>
</evidence>
<keyword evidence="15" id="KW-1185">Reference proteome</keyword>
<evidence type="ECO:0000256" key="9">
    <source>
        <dbReference type="ARBA" id="ARBA00073730"/>
    </source>
</evidence>
<feature type="domain" description="Glycosyl hydrolase family 31 C-terminal" evidence="13">
    <location>
        <begin position="660"/>
        <end position="749"/>
    </location>
</feature>
<dbReference type="Proteomes" id="UP000596660">
    <property type="component" value="Unplaced"/>
</dbReference>
<keyword evidence="7" id="KW-0326">Glycosidase</keyword>
<dbReference type="GO" id="GO:0004558">
    <property type="term" value="F:alpha-1,4-glucosidase activity"/>
    <property type="evidence" value="ECO:0007669"/>
    <property type="project" value="UniProtKB-EC"/>
</dbReference>
<evidence type="ECO:0000256" key="7">
    <source>
        <dbReference type="ARBA" id="ARBA00023295"/>
    </source>
</evidence>
<dbReference type="OMA" id="XDMNEPS"/>
<dbReference type="InterPro" id="IPR030459">
    <property type="entry name" value="Glyco_hydro_31_CS"/>
</dbReference>
<dbReference type="InterPro" id="IPR011013">
    <property type="entry name" value="Gal_mutarotase_sf_dom"/>
</dbReference>
<feature type="domain" description="Glycoside hydrolase family 31 N-terminal" evidence="12">
    <location>
        <begin position="942"/>
        <end position="1127"/>
    </location>
</feature>
<dbReference type="InterPro" id="IPR030458">
    <property type="entry name" value="Glyco_hydro_31_AS"/>
</dbReference>
<dbReference type="FunFam" id="2.60.40.1180:FF:000044">
    <property type="entry name" value="Alpha-glucosidase 1"/>
    <property type="match status" value="1"/>
</dbReference>
<protein>
    <recommendedName>
        <fullName evidence="9">Alpha-glucosidase</fullName>
        <ecNumber evidence="3">3.2.1.20</ecNumber>
    </recommendedName>
    <alternativeName>
        <fullName evidence="8">Maltase</fullName>
    </alternativeName>
</protein>
<comment type="catalytic activity">
    <reaction evidence="1">
        <text>Hydrolysis of terminal, non-reducing (1-&gt;4)-linked alpha-D-glucose residues with release of alpha-D-glucose.</text>
        <dbReference type="EC" id="3.2.1.20"/>
    </reaction>
</comment>
<feature type="domain" description="Glycoside hydrolase family 31 N-terminal" evidence="12">
    <location>
        <begin position="132"/>
        <end position="262"/>
    </location>
</feature>
<evidence type="ECO:0000256" key="5">
    <source>
        <dbReference type="ARBA" id="ARBA00022801"/>
    </source>
</evidence>
<comment type="similarity">
    <text evidence="2">Belongs to the glycosyl hydrolase 31 family.</text>
</comment>
<evidence type="ECO:0000256" key="8">
    <source>
        <dbReference type="ARBA" id="ARBA00041343"/>
    </source>
</evidence>
<dbReference type="Gene3D" id="2.60.40.1180">
    <property type="entry name" value="Golgi alpha-mannosidase II"/>
    <property type="match status" value="2"/>
</dbReference>
<accession>A0A803M049</accession>
<proteinExistence type="inferred from homology"/>
<name>A0A803M049_CHEQI</name>
<dbReference type="CDD" id="cd14752">
    <property type="entry name" value="GH31_N"/>
    <property type="match status" value="2"/>
</dbReference>
<dbReference type="EnsemblPlants" id="AUR62021100-RA">
    <property type="protein sequence ID" value="AUR62021100-RA:cds"/>
    <property type="gene ID" value="AUR62021100"/>
</dbReference>
<evidence type="ECO:0000256" key="2">
    <source>
        <dbReference type="ARBA" id="ARBA00007806"/>
    </source>
</evidence>
<sequence>MKKKLTWLALGILLVQLRLVAGLKSKSGEKDVIGYGYTVKWAKVDSGTHRTLTAILELVKNSSVYGPDIQLLSLTASLENNDRLRLRITDANHRRWEIPDDILHRSQPPHSLSSLRRALHSPPTTLGHNLHLSHPNSDLTFSLLSTTPFGFTISRKSTDDVIFDTTPDPTNPSTFLIFKDQYLHLSSSLPAHRAHLFGLGEHSKPTFQLAHNQTFTMWNADIPSSNPDVNLYGSHPFYMDVRSSPVVGSTHGVLLLNSNGMDVEYAGDRITFKVIGGIIDLYFFAGPSPAQVVEQFTQLVGRPAPMPYWAFGFQQCRYGYHDVYELQSVVAGYAKARIPLEVMWTDIDYMDAYKDFTFDPVNFPLNKMKQFVNDLHENGQRYVLILDPGISTNETHETYIRGMQLDVFLKRGGKPYLGSVWPGPVYFPDFLKPSALTFWTNEIKRFLNLLPVDGLWIDMNEISNFISSPPAPGSTLDDPPYKINNSGDRLPIINKTIPPTALHYGDIYEYNVHNLFGYLEAKATHAALVNLTKKRPFVLSRSTFIGSGKYTAHWTGDNAATWNDLVYSIPSMLNFGLFGVPMVGADICGFLGNTTEELCRRWIQLGAFYPFSRDHSTLGTTYQELYRWKSVAASARKVLGLRYTLLPYFYTLMYKAQLKGIPIARPFFFSFPEDIKTYGISSQFLLGRGVMVSPVLGPGVVSVNAYFPRGNWFDLFNYTHSVTVSTGRCVTLSAPPDHINVHIREGNILAMQGKAMTTRAARRTPFHLLVVMSDHGTSSGELFLDDGVELTMGVKGGKWTSVKFIAATAKQTNVISSTVVNGEFAVSQKWIINKITILGLGKGTKIKGYIVHTGAGARKCDKSKLSLTPDGKEQFIVAEISDLNLGISASSESENGCDENIGHGYKVKWADYDSNGKVLTAKLSLVKSSAVYGSDVKSLILTASLESNDILRVRVTDADNDRWELPDEVITRPPPPKPSTFPKYPFSFLTNNQNLQLSDPNSDLTFNLHKTTPFGFSINRRSTGDVLFNTAPTAGDPTTFLIFKDQYIQLSSSLPAQTSHLYGLGEHIKPTFQLAQNQTLTMWNADIPSSTPDVNLYGAHPFYMDVRSSPIKGSSHGVLLMNSNGMDVEYKGDRITYKVIGGIIDLYFFAGPTPVMVTEQYTRLIGRPAPMPYWVKQKND</sequence>
<dbReference type="GO" id="GO:0005975">
    <property type="term" value="P:carbohydrate metabolic process"/>
    <property type="evidence" value="ECO:0007669"/>
    <property type="project" value="InterPro"/>
</dbReference>
<dbReference type="CDD" id="cd06602">
    <property type="entry name" value="GH31_MGAM_SI_GAA"/>
    <property type="match status" value="1"/>
</dbReference>
<evidence type="ECO:0000256" key="4">
    <source>
        <dbReference type="ARBA" id="ARBA00022729"/>
    </source>
</evidence>
<dbReference type="FunFam" id="3.20.20.80:FF:000016">
    <property type="entry name" value="Maltase-glucoamylase, intestinal"/>
    <property type="match status" value="1"/>
</dbReference>
<dbReference type="PROSITE" id="PS00707">
    <property type="entry name" value="GLYCOSYL_HYDROL_F31_2"/>
    <property type="match status" value="1"/>
</dbReference>
<dbReference type="InterPro" id="IPR013780">
    <property type="entry name" value="Glyco_hydro_b"/>
</dbReference>
<evidence type="ECO:0000259" key="13">
    <source>
        <dbReference type="Pfam" id="PF21365"/>
    </source>
</evidence>
<evidence type="ECO:0000313" key="14">
    <source>
        <dbReference type="EnsemblPlants" id="AUR62021100-RA:cds"/>
    </source>
</evidence>